<evidence type="ECO:0000256" key="4">
    <source>
        <dbReference type="ARBA" id="ARBA00008952"/>
    </source>
</evidence>
<organism evidence="14 15">
    <name type="scientific">Coemansia spiralis</name>
    <dbReference type="NCBI Taxonomy" id="417178"/>
    <lineage>
        <taxon>Eukaryota</taxon>
        <taxon>Fungi</taxon>
        <taxon>Fungi incertae sedis</taxon>
        <taxon>Zoopagomycota</taxon>
        <taxon>Kickxellomycotina</taxon>
        <taxon>Kickxellomycetes</taxon>
        <taxon>Kickxellales</taxon>
        <taxon>Kickxellaceae</taxon>
        <taxon>Coemansia</taxon>
    </lineage>
</organism>
<name>A0A9W8G6N1_9FUNG</name>
<keyword evidence="7" id="KW-0963">Cytoplasm</keyword>
<evidence type="ECO:0000256" key="7">
    <source>
        <dbReference type="ARBA" id="ARBA00022490"/>
    </source>
</evidence>
<keyword evidence="6" id="KW-0158">Chromosome</keyword>
<evidence type="ECO:0000256" key="2">
    <source>
        <dbReference type="ARBA" id="ARBA00004186"/>
    </source>
</evidence>
<feature type="coiled-coil region" evidence="13">
    <location>
        <begin position="75"/>
        <end position="109"/>
    </location>
</feature>
<reference evidence="14" key="1">
    <citation type="submission" date="2022-07" db="EMBL/GenBank/DDBJ databases">
        <title>Phylogenomic reconstructions and comparative analyses of Kickxellomycotina fungi.</title>
        <authorList>
            <person name="Reynolds N.K."/>
            <person name="Stajich J.E."/>
            <person name="Barry K."/>
            <person name="Grigoriev I.V."/>
            <person name="Crous P."/>
            <person name="Smith M.E."/>
        </authorList>
    </citation>
    <scope>NUCLEOTIDE SEQUENCE</scope>
    <source>
        <strain evidence="14">NRRL 3115</strain>
    </source>
</reference>
<dbReference type="AlphaFoldDB" id="A0A9W8G6N1"/>
<dbReference type="Proteomes" id="UP001151518">
    <property type="component" value="Unassembled WGS sequence"/>
</dbReference>
<evidence type="ECO:0000256" key="5">
    <source>
        <dbReference type="ARBA" id="ARBA00016329"/>
    </source>
</evidence>
<evidence type="ECO:0000256" key="13">
    <source>
        <dbReference type="SAM" id="Coils"/>
    </source>
</evidence>
<sequence>MTYLNSLEQCVFTLEQCNDSLQHATLSLASLTKTFPRVETVIRCEKKYDLTTASDINKAQNLISKEAVPFLFRQVDQLESAIEAIRAAHEALEQKVEDQLVEHKQLVQDEAAMGNVQSDIKKEQATLSDVQANLLNAKSLMVSKERDLAELQRARSTVRQQNTILEQAGKVDAEIIKVRRMIADIDHETAAIPADDQIQDTNDTADKYLVLNGLRDQLAQCTDAVVDKNMAEFIDNSMATLDLLENKVFIPWWDANTGLQTERMGYNTRLLRFFFKEHGSTMQAIMEILLDHQSLTIDELRRELSATGHATTELPMLVGHLKKIHAISTDTKTAAGKQAMILQLDFEGLEDGEDIADNDADTAMDVAIE</sequence>
<accession>A0A9W8G6N1</accession>
<evidence type="ECO:0000256" key="9">
    <source>
        <dbReference type="ARBA" id="ARBA00023212"/>
    </source>
</evidence>
<comment type="similarity">
    <text evidence="4">Belongs to the DASH complex SPC19 family.</text>
</comment>
<evidence type="ECO:0000313" key="15">
    <source>
        <dbReference type="Proteomes" id="UP001151518"/>
    </source>
</evidence>
<dbReference type="GO" id="GO:0008608">
    <property type="term" value="P:attachment of spindle microtubules to kinetochore"/>
    <property type="evidence" value="ECO:0007669"/>
    <property type="project" value="InterPro"/>
</dbReference>
<evidence type="ECO:0000256" key="12">
    <source>
        <dbReference type="ARBA" id="ARBA00032583"/>
    </source>
</evidence>
<comment type="caution">
    <text evidence="14">The sequence shown here is derived from an EMBL/GenBank/DDBJ whole genome shotgun (WGS) entry which is preliminary data.</text>
</comment>
<dbReference type="GO" id="GO:0042729">
    <property type="term" value="C:DASH complex"/>
    <property type="evidence" value="ECO:0007669"/>
    <property type="project" value="InterPro"/>
</dbReference>
<keyword evidence="8" id="KW-0995">Kinetochore</keyword>
<proteinExistence type="inferred from homology"/>
<evidence type="ECO:0000256" key="8">
    <source>
        <dbReference type="ARBA" id="ARBA00022838"/>
    </source>
</evidence>
<evidence type="ECO:0000256" key="11">
    <source>
        <dbReference type="ARBA" id="ARBA00023328"/>
    </source>
</evidence>
<keyword evidence="13" id="KW-0175">Coiled coil</keyword>
<dbReference type="OrthoDB" id="5568303at2759"/>
<dbReference type="PANTHER" id="PTHR28262">
    <property type="entry name" value="DASH COMPLEX SUBUNIT SPC19"/>
    <property type="match status" value="1"/>
</dbReference>
<dbReference type="EMBL" id="JANBTW010000038">
    <property type="protein sequence ID" value="KAJ2676723.1"/>
    <property type="molecule type" value="Genomic_DNA"/>
</dbReference>
<gene>
    <name evidence="14" type="ORF">GGI25_003475</name>
</gene>
<dbReference type="InterPro" id="IPR013251">
    <property type="entry name" value="DASH_Spc19"/>
</dbReference>
<keyword evidence="11" id="KW-0137">Centromere</keyword>
<dbReference type="GO" id="GO:0005876">
    <property type="term" value="C:spindle microtubule"/>
    <property type="evidence" value="ECO:0007669"/>
    <property type="project" value="InterPro"/>
</dbReference>
<feature type="coiled-coil region" evidence="13">
    <location>
        <begin position="134"/>
        <end position="168"/>
    </location>
</feature>
<evidence type="ECO:0000256" key="3">
    <source>
        <dbReference type="ARBA" id="ARBA00004629"/>
    </source>
</evidence>
<keyword evidence="10" id="KW-0539">Nucleus</keyword>
<dbReference type="PANTHER" id="PTHR28262:SF1">
    <property type="entry name" value="DASH COMPLEX SUBUNIT SPC19"/>
    <property type="match status" value="1"/>
</dbReference>
<comment type="subcellular location">
    <subcellularLocation>
        <location evidence="3">Chromosome</location>
        <location evidence="3">Centromere</location>
        <location evidence="3">Kinetochore</location>
    </subcellularLocation>
    <subcellularLocation>
        <location evidence="2">Cytoplasm</location>
        <location evidence="2">Cytoskeleton</location>
        <location evidence="2">Spindle</location>
    </subcellularLocation>
    <subcellularLocation>
        <location evidence="1">Nucleus</location>
    </subcellularLocation>
</comment>
<keyword evidence="9" id="KW-0206">Cytoskeleton</keyword>
<evidence type="ECO:0000256" key="1">
    <source>
        <dbReference type="ARBA" id="ARBA00004123"/>
    </source>
</evidence>
<dbReference type="Pfam" id="PF08287">
    <property type="entry name" value="DASH_Spc19"/>
    <property type="match status" value="1"/>
</dbReference>
<evidence type="ECO:0000313" key="14">
    <source>
        <dbReference type="EMBL" id="KAJ2676723.1"/>
    </source>
</evidence>
<evidence type="ECO:0000256" key="6">
    <source>
        <dbReference type="ARBA" id="ARBA00022454"/>
    </source>
</evidence>
<evidence type="ECO:0000256" key="10">
    <source>
        <dbReference type="ARBA" id="ARBA00023242"/>
    </source>
</evidence>
<protein>
    <recommendedName>
        <fullName evidence="5">DASH complex subunit SPC19</fullName>
    </recommendedName>
    <alternativeName>
        <fullName evidence="12">Outer kinetochore protein SPC19</fullName>
    </alternativeName>
</protein>